<accession>A0AA50DNU7</accession>
<evidence type="ECO:0000313" key="5">
    <source>
        <dbReference type="EMBL" id="WLS79501.1"/>
    </source>
</evidence>
<dbReference type="EC" id="3.1.-.-" evidence="3"/>
<name>A0AA50DNU7_9GAMM</name>
<keyword evidence="3" id="KW-0694">RNA-binding</keyword>
<evidence type="ECO:0000256" key="1">
    <source>
        <dbReference type="ARBA" id="ARBA00022490"/>
    </source>
</evidence>
<dbReference type="NCBIfam" id="NF010128">
    <property type="entry name" value="PRK13605.1"/>
    <property type="match status" value="1"/>
</dbReference>
<dbReference type="GO" id="GO:0005737">
    <property type="term" value="C:cytoplasm"/>
    <property type="evidence" value="ECO:0007669"/>
    <property type="project" value="UniProtKB-SubCell"/>
</dbReference>
<dbReference type="GO" id="GO:0003677">
    <property type="term" value="F:DNA binding"/>
    <property type="evidence" value="ECO:0007669"/>
    <property type="project" value="UniProtKB-KW"/>
</dbReference>
<dbReference type="InterPro" id="IPR014944">
    <property type="entry name" value="Toxin_SymE-like"/>
</dbReference>
<dbReference type="GO" id="GO:0004521">
    <property type="term" value="F:RNA endonuclease activity"/>
    <property type="evidence" value="ECO:0007669"/>
    <property type="project" value="UniProtKB-UniRule"/>
</dbReference>
<gene>
    <name evidence="3 5" type="primary">symE</name>
    <name evidence="5" type="ORF">Q3V30_03035</name>
</gene>
<evidence type="ECO:0000259" key="4">
    <source>
        <dbReference type="Pfam" id="PF08845"/>
    </source>
</evidence>
<dbReference type="GO" id="GO:0016788">
    <property type="term" value="F:hydrolase activity, acting on ester bonds"/>
    <property type="evidence" value="ECO:0007669"/>
    <property type="project" value="InterPro"/>
</dbReference>
<dbReference type="Proteomes" id="UP001228139">
    <property type="component" value="Chromosome"/>
</dbReference>
<dbReference type="GO" id="GO:0016070">
    <property type="term" value="P:RNA metabolic process"/>
    <property type="evidence" value="ECO:0007669"/>
    <property type="project" value="InterPro"/>
</dbReference>
<dbReference type="KEGG" id="epi:Q3V30_03035"/>
<evidence type="ECO:0000256" key="3">
    <source>
        <dbReference type="HAMAP-Rule" id="MF_01193"/>
    </source>
</evidence>
<comment type="function">
    <text evidence="3">Involved in the degradation and recycling of damaged RNA. It is itself a target for degradation by the ATP-dependent protease Lon.</text>
</comment>
<proteinExistence type="inferred from homology"/>
<keyword evidence="3" id="KW-0255">Endonuclease</keyword>
<keyword evidence="3" id="KW-0540">Nuclease</keyword>
<feature type="domain" description="Toxin SymE-like" evidence="4">
    <location>
        <begin position="21"/>
        <end position="71"/>
    </location>
</feature>
<dbReference type="EMBL" id="CP132353">
    <property type="protein sequence ID" value="WLS79501.1"/>
    <property type="molecule type" value="Genomic_DNA"/>
</dbReference>
<keyword evidence="6" id="KW-1185">Reference proteome</keyword>
<keyword evidence="3" id="KW-0378">Hydrolase</keyword>
<dbReference type="RefSeq" id="WP_306210335.1">
    <property type="nucleotide sequence ID" value="NZ_CP132353.1"/>
</dbReference>
<dbReference type="GO" id="GO:0003723">
    <property type="term" value="F:RNA binding"/>
    <property type="evidence" value="ECO:0007669"/>
    <property type="project" value="UniProtKB-KW"/>
</dbReference>
<dbReference type="Pfam" id="PF08845">
    <property type="entry name" value="SymE_toxin"/>
    <property type="match status" value="1"/>
</dbReference>
<evidence type="ECO:0000256" key="2">
    <source>
        <dbReference type="ARBA" id="ARBA00023125"/>
    </source>
</evidence>
<dbReference type="InterPro" id="IPR020883">
    <property type="entry name" value="TypeI_TA_SymE"/>
</dbReference>
<sequence>MAEQDCNSEVEAKEVASSTLRRIKVSYARTFPDYEQIPSLAMKGKWLAEAGFDTGSVVDVRVMKGCLVLTARPPEPEEPELMKSLRQVCKFSARKQRQVQEFIEVVGAKRVRG</sequence>
<comment type="subcellular location">
    <subcellularLocation>
        <location evidence="3">Cytoplasm</location>
    </subcellularLocation>
</comment>
<comment type="similarity">
    <text evidence="3">Belongs to the SymE family.</text>
</comment>
<keyword evidence="2" id="KW-0238">DNA-binding</keyword>
<reference evidence="5 6" key="1">
    <citation type="submission" date="2023-07" db="EMBL/GenBank/DDBJ databases">
        <title>Pathogenic bacteria of pear tree diseases.</title>
        <authorList>
            <person name="Zhang Z."/>
            <person name="He L."/>
            <person name="Huang R."/>
        </authorList>
    </citation>
    <scope>NUCLEOTIDE SEQUENCE [LARGE SCALE GENOMIC DNA]</scope>
    <source>
        <strain evidence="5 6">DE2</strain>
    </source>
</reference>
<evidence type="ECO:0000313" key="6">
    <source>
        <dbReference type="Proteomes" id="UP001228139"/>
    </source>
</evidence>
<dbReference type="HAMAP" id="MF_01193">
    <property type="entry name" value="Endoribonucl_SymE"/>
    <property type="match status" value="1"/>
</dbReference>
<keyword evidence="1 3" id="KW-0963">Cytoplasm</keyword>
<protein>
    <recommendedName>
        <fullName evidence="3">Endoribonuclease SymE</fullName>
        <ecNumber evidence="3">3.1.-.-</ecNumber>
    </recommendedName>
</protein>
<dbReference type="AlphaFoldDB" id="A0AA50DNU7"/>
<organism evidence="5 6">
    <name type="scientific">Erwinia pyri</name>
    <dbReference type="NCBI Taxonomy" id="3062598"/>
    <lineage>
        <taxon>Bacteria</taxon>
        <taxon>Pseudomonadati</taxon>
        <taxon>Pseudomonadota</taxon>
        <taxon>Gammaproteobacteria</taxon>
        <taxon>Enterobacterales</taxon>
        <taxon>Erwiniaceae</taxon>
        <taxon>Erwinia</taxon>
    </lineage>
</organism>